<feature type="compositionally biased region" description="Low complexity" evidence="5">
    <location>
        <begin position="436"/>
        <end position="451"/>
    </location>
</feature>
<dbReference type="InterPro" id="IPR036390">
    <property type="entry name" value="WH_DNA-bd_sf"/>
</dbReference>
<feature type="compositionally biased region" description="Basic residues" evidence="5">
    <location>
        <begin position="489"/>
        <end position="502"/>
    </location>
</feature>
<dbReference type="PANTHER" id="PTHR11849">
    <property type="entry name" value="ETS"/>
    <property type="match status" value="1"/>
</dbReference>
<evidence type="ECO:0000256" key="3">
    <source>
        <dbReference type="RuleBase" id="RU004019"/>
    </source>
</evidence>
<feature type="region of interest" description="Disordered" evidence="5">
    <location>
        <begin position="408"/>
        <end position="554"/>
    </location>
</feature>
<feature type="coiled-coil region" evidence="4">
    <location>
        <begin position="256"/>
        <end position="292"/>
    </location>
</feature>
<keyword evidence="4" id="KW-0175">Coiled coil</keyword>
<dbReference type="Pfam" id="PF00178">
    <property type="entry name" value="Ets"/>
    <property type="match status" value="1"/>
</dbReference>
<keyword evidence="2 3" id="KW-0238">DNA-binding</keyword>
<comment type="subcellular location">
    <subcellularLocation>
        <location evidence="3">Nucleus</location>
    </subcellularLocation>
</comment>
<evidence type="ECO:0000256" key="5">
    <source>
        <dbReference type="SAM" id="MobiDB-lite"/>
    </source>
</evidence>
<feature type="compositionally biased region" description="Basic and acidic residues" evidence="5">
    <location>
        <begin position="466"/>
        <end position="488"/>
    </location>
</feature>
<dbReference type="AlphaFoldDB" id="A0A7R9GD29"/>
<sequence>MRSSCLAPPVCGGNSLDACGDSKGNSNHRWAMAGNVTLWQFLLDLLRGQNLDHIIAWTSTEENGEFKLIDAEEVARLWGLKKNKTNMNYDKLSRALRYYYDKGIIRKVMGQKFVYRFEGSTKVEHMGLCGEDGMGATVVSQSFPGRNSVESPMDDSNDSVRQGYSSGPYWESAPRCEAPPKLERHPSAESGYQNPQFFPQSCAPAVSTSAAAMHYAVAPSRGFLSNASIPSWTSTEHNRHQQQVMERRNMLFQQEQIIMEQQRREEKRRIESEEDEAKRRQLEAEMKERREMQVKQDQQQCRRKVEGTIFNFDFVDKLRKGADKGYLSEDSEDIKPTDLSIPRIKTEETSKSNSPANSDEDKGPSSAKLTPGVVSFSIDAIMSPSPTGFGSQRFETLTQDYGNSDELRTPRIFISEPAVPVIPLPPVDKKRKSRTLSNSSSSSGVGSLSSVANKEDPDVDVENKEDDLKTVDCENSKAEDCGDDDSSKEKKRKKKRKLVKQRGKADEDEDRKRGKSGCFSTPLEPTKRARLSTSSNDGGKSHKAKGKVKPSPLSIDSIMAPSVLNTPGPMASPGHGQYALSPLAFANVFGSLHSPITSSSSAAAAVATLALAQSHFPPSALPSPFPPQSSLSFWSSLSPLAVSPRFVHPHHFQFPMPVSVAKPQVSTLATGDQDKHVV</sequence>
<keyword evidence="8" id="KW-1185">Reference proteome</keyword>
<dbReference type="InterPro" id="IPR036388">
    <property type="entry name" value="WH-like_DNA-bd_sf"/>
</dbReference>
<dbReference type="Gene3D" id="1.10.10.10">
    <property type="entry name" value="Winged helix-like DNA-binding domain superfamily/Winged helix DNA-binding domain"/>
    <property type="match status" value="1"/>
</dbReference>
<dbReference type="SUPFAM" id="SSF46785">
    <property type="entry name" value="Winged helix' DNA-binding domain"/>
    <property type="match status" value="1"/>
</dbReference>
<dbReference type="GO" id="GO:0005634">
    <property type="term" value="C:nucleus"/>
    <property type="evidence" value="ECO:0007669"/>
    <property type="project" value="UniProtKB-SubCell"/>
</dbReference>
<evidence type="ECO:0000313" key="8">
    <source>
        <dbReference type="Proteomes" id="UP000678499"/>
    </source>
</evidence>
<evidence type="ECO:0000256" key="1">
    <source>
        <dbReference type="ARBA" id="ARBA00005562"/>
    </source>
</evidence>
<keyword evidence="3" id="KW-0539">Nucleus</keyword>
<gene>
    <name evidence="7" type="ORF">NMOB1V02_LOCUS4330</name>
</gene>
<dbReference type="GO" id="GO:0000981">
    <property type="term" value="F:DNA-binding transcription factor activity, RNA polymerase II-specific"/>
    <property type="evidence" value="ECO:0007669"/>
    <property type="project" value="TreeGrafter"/>
</dbReference>
<protein>
    <recommendedName>
        <fullName evidence="6">ETS domain-containing protein</fullName>
    </recommendedName>
</protein>
<dbReference type="InterPro" id="IPR000418">
    <property type="entry name" value="Ets_dom"/>
</dbReference>
<feature type="region of interest" description="Disordered" evidence="5">
    <location>
        <begin position="325"/>
        <end position="370"/>
    </location>
</feature>
<dbReference type="GO" id="GO:0043565">
    <property type="term" value="F:sequence-specific DNA binding"/>
    <property type="evidence" value="ECO:0007669"/>
    <property type="project" value="InterPro"/>
</dbReference>
<evidence type="ECO:0000313" key="7">
    <source>
        <dbReference type="EMBL" id="CAD7276574.1"/>
    </source>
</evidence>
<feature type="compositionally biased region" description="Basic and acidic residues" evidence="5">
    <location>
        <begin position="178"/>
        <end position="187"/>
    </location>
</feature>
<dbReference type="GO" id="GO:0030154">
    <property type="term" value="P:cell differentiation"/>
    <property type="evidence" value="ECO:0007669"/>
    <property type="project" value="TreeGrafter"/>
</dbReference>
<accession>A0A7R9GD29</accession>
<evidence type="ECO:0000256" key="4">
    <source>
        <dbReference type="SAM" id="Coils"/>
    </source>
</evidence>
<reference evidence="7" key="1">
    <citation type="submission" date="2020-11" db="EMBL/GenBank/DDBJ databases">
        <authorList>
            <person name="Tran Van P."/>
        </authorList>
    </citation>
    <scope>NUCLEOTIDE SEQUENCE</scope>
</reference>
<dbReference type="EMBL" id="OA882693">
    <property type="protein sequence ID" value="CAD7276574.1"/>
    <property type="molecule type" value="Genomic_DNA"/>
</dbReference>
<evidence type="ECO:0000256" key="2">
    <source>
        <dbReference type="ARBA" id="ARBA00023125"/>
    </source>
</evidence>
<dbReference type="PRINTS" id="PR00454">
    <property type="entry name" value="ETSDOMAIN"/>
</dbReference>
<dbReference type="EMBL" id="CAJPEX010000656">
    <property type="protein sequence ID" value="CAG0916726.1"/>
    <property type="molecule type" value="Genomic_DNA"/>
</dbReference>
<evidence type="ECO:0000259" key="6">
    <source>
        <dbReference type="PROSITE" id="PS50061"/>
    </source>
</evidence>
<dbReference type="PROSITE" id="PS00345">
    <property type="entry name" value="ETS_DOMAIN_1"/>
    <property type="match status" value="1"/>
</dbReference>
<dbReference type="SMART" id="SM00413">
    <property type="entry name" value="ETS"/>
    <property type="match status" value="1"/>
</dbReference>
<dbReference type="PROSITE" id="PS00346">
    <property type="entry name" value="ETS_DOMAIN_2"/>
    <property type="match status" value="1"/>
</dbReference>
<dbReference type="InterPro" id="IPR046328">
    <property type="entry name" value="ETS_fam"/>
</dbReference>
<comment type="similarity">
    <text evidence="1 3">Belongs to the ETS family.</text>
</comment>
<feature type="domain" description="ETS" evidence="6">
    <location>
        <begin position="36"/>
        <end position="118"/>
    </location>
</feature>
<organism evidence="7">
    <name type="scientific">Notodromas monacha</name>
    <dbReference type="NCBI Taxonomy" id="399045"/>
    <lineage>
        <taxon>Eukaryota</taxon>
        <taxon>Metazoa</taxon>
        <taxon>Ecdysozoa</taxon>
        <taxon>Arthropoda</taxon>
        <taxon>Crustacea</taxon>
        <taxon>Oligostraca</taxon>
        <taxon>Ostracoda</taxon>
        <taxon>Podocopa</taxon>
        <taxon>Podocopida</taxon>
        <taxon>Cypridocopina</taxon>
        <taxon>Cypridoidea</taxon>
        <taxon>Cyprididae</taxon>
        <taxon>Notodromas</taxon>
    </lineage>
</organism>
<dbReference type="Proteomes" id="UP000678499">
    <property type="component" value="Unassembled WGS sequence"/>
</dbReference>
<name>A0A7R9GD29_9CRUS</name>
<dbReference type="PANTHER" id="PTHR11849:SF178">
    <property type="entry name" value="ETS DOMAIN-CONTAINING PROTEIN ELK-1"/>
    <property type="match status" value="1"/>
</dbReference>
<dbReference type="PROSITE" id="PS50061">
    <property type="entry name" value="ETS_DOMAIN_3"/>
    <property type="match status" value="1"/>
</dbReference>
<feature type="region of interest" description="Disordered" evidence="5">
    <location>
        <begin position="143"/>
        <end position="193"/>
    </location>
</feature>
<proteinExistence type="inferred from homology"/>